<evidence type="ECO:0000256" key="6">
    <source>
        <dbReference type="PROSITE-ProRule" id="PRU00433"/>
    </source>
</evidence>
<dbReference type="EMBL" id="CP060052">
    <property type="protein sequence ID" value="QNE06688.1"/>
    <property type="molecule type" value="Genomic_DNA"/>
</dbReference>
<dbReference type="GO" id="GO:0020037">
    <property type="term" value="F:heme binding"/>
    <property type="evidence" value="ECO:0007669"/>
    <property type="project" value="InterPro"/>
</dbReference>
<keyword evidence="3 6" id="KW-0479">Metal-binding</keyword>
<dbReference type="OrthoDB" id="9805828at2"/>
<sequence>MAADADAAAQPAALARCTMCHSFAEGEGLKIGPNLHGIVGRTAGTSPGYNYSPAMRESGIVWTEQTLDSYLAAPGGMLPGTRMPMGEPDPAKRAEIIAFLKSNG</sequence>
<dbReference type="GO" id="GO:0046872">
    <property type="term" value="F:metal ion binding"/>
    <property type="evidence" value="ECO:0007669"/>
    <property type="project" value="UniProtKB-KW"/>
</dbReference>
<reference evidence="8 10" key="1">
    <citation type="submission" date="2017-01" db="EMBL/GenBank/DDBJ databases">
        <title>Complete genome sequence of esterase-producing bacterium Croceicoccus marinus E4A9.</title>
        <authorList>
            <person name="Wu Y.-H."/>
            <person name="Cheng H."/>
            <person name="Xu L."/>
            <person name="Huo Y.-Y."/>
            <person name="Wang C.-S."/>
            <person name="Xu X.-W."/>
        </authorList>
    </citation>
    <scope>NUCLEOTIDE SEQUENCE [LARGE SCALE GENOMIC DNA]</scope>
    <source>
        <strain evidence="8 10">E4A9</strain>
    </source>
</reference>
<dbReference type="Gene3D" id="1.10.760.10">
    <property type="entry name" value="Cytochrome c-like domain"/>
    <property type="match status" value="1"/>
</dbReference>
<dbReference type="Proteomes" id="UP000195807">
    <property type="component" value="Chromosome"/>
</dbReference>
<keyword evidence="4" id="KW-0249">Electron transport</keyword>
<feature type="domain" description="Cytochrome c" evidence="7">
    <location>
        <begin position="5"/>
        <end position="104"/>
    </location>
</feature>
<dbReference type="EMBL" id="CP019602">
    <property type="protein sequence ID" value="ARU17285.1"/>
    <property type="molecule type" value="Genomic_DNA"/>
</dbReference>
<accession>A0A1Z1FEW8</accession>
<dbReference type="SUPFAM" id="SSF46626">
    <property type="entry name" value="Cytochrome c"/>
    <property type="match status" value="1"/>
</dbReference>
<dbReference type="GO" id="GO:0009055">
    <property type="term" value="F:electron transfer activity"/>
    <property type="evidence" value="ECO:0007669"/>
    <property type="project" value="InterPro"/>
</dbReference>
<dbReference type="InterPro" id="IPR036909">
    <property type="entry name" value="Cyt_c-like_dom_sf"/>
</dbReference>
<dbReference type="Proteomes" id="UP000515297">
    <property type="component" value="Chromosome"/>
</dbReference>
<keyword evidence="10" id="KW-1185">Reference proteome</keyword>
<dbReference type="PROSITE" id="PS51007">
    <property type="entry name" value="CYTC"/>
    <property type="match status" value="1"/>
</dbReference>
<dbReference type="PANTHER" id="PTHR11961">
    <property type="entry name" value="CYTOCHROME C"/>
    <property type="match status" value="1"/>
</dbReference>
<dbReference type="STRING" id="450378.GCA_001661675_01170"/>
<dbReference type="InterPro" id="IPR009056">
    <property type="entry name" value="Cyt_c-like_dom"/>
</dbReference>
<evidence type="ECO:0000313" key="11">
    <source>
        <dbReference type="Proteomes" id="UP000515297"/>
    </source>
</evidence>
<dbReference type="KEGG" id="cman:A9D14_05860"/>
<keyword evidence="5 6" id="KW-0408">Iron</keyword>
<keyword evidence="1" id="KW-0813">Transport</keyword>
<evidence type="ECO:0000313" key="9">
    <source>
        <dbReference type="EMBL" id="QNE06688.1"/>
    </source>
</evidence>
<dbReference type="AlphaFoldDB" id="A0A1Z1FEW8"/>
<evidence type="ECO:0000256" key="4">
    <source>
        <dbReference type="ARBA" id="ARBA00022982"/>
    </source>
</evidence>
<evidence type="ECO:0000256" key="3">
    <source>
        <dbReference type="ARBA" id="ARBA00022723"/>
    </source>
</evidence>
<organism evidence="8 10">
    <name type="scientific">Croceicoccus marinus</name>
    <dbReference type="NCBI Taxonomy" id="450378"/>
    <lineage>
        <taxon>Bacteria</taxon>
        <taxon>Pseudomonadati</taxon>
        <taxon>Pseudomonadota</taxon>
        <taxon>Alphaproteobacteria</taxon>
        <taxon>Sphingomonadales</taxon>
        <taxon>Erythrobacteraceae</taxon>
        <taxon>Croceicoccus</taxon>
    </lineage>
</organism>
<evidence type="ECO:0000313" key="10">
    <source>
        <dbReference type="Proteomes" id="UP000195807"/>
    </source>
</evidence>
<name>A0A1Z1FEW8_9SPHN</name>
<evidence type="ECO:0000259" key="7">
    <source>
        <dbReference type="PROSITE" id="PS51007"/>
    </source>
</evidence>
<dbReference type="Pfam" id="PF00034">
    <property type="entry name" value="Cytochrom_C"/>
    <property type="match status" value="1"/>
</dbReference>
<evidence type="ECO:0000256" key="5">
    <source>
        <dbReference type="ARBA" id="ARBA00023004"/>
    </source>
</evidence>
<gene>
    <name evidence="8" type="ORF">A9D14_05860</name>
    <name evidence="9" type="ORF">H4O24_09900</name>
</gene>
<evidence type="ECO:0000313" key="8">
    <source>
        <dbReference type="EMBL" id="ARU17285.1"/>
    </source>
</evidence>
<dbReference type="InterPro" id="IPR002327">
    <property type="entry name" value="Cyt_c_1A/1B"/>
</dbReference>
<reference evidence="9 11" key="2">
    <citation type="submission" date="2020-08" db="EMBL/GenBank/DDBJ databases">
        <authorList>
            <person name="Liu G."/>
            <person name="Sun C."/>
        </authorList>
    </citation>
    <scope>NUCLEOTIDE SEQUENCE [LARGE SCALE GENOMIC DNA]</scope>
    <source>
        <strain evidence="9 11">OT19</strain>
    </source>
</reference>
<protein>
    <submittedName>
        <fullName evidence="9">C-type cytochrome</fullName>
    </submittedName>
</protein>
<evidence type="ECO:0000256" key="2">
    <source>
        <dbReference type="ARBA" id="ARBA00022617"/>
    </source>
</evidence>
<dbReference type="PRINTS" id="PR00604">
    <property type="entry name" value="CYTCHRMECIAB"/>
</dbReference>
<proteinExistence type="predicted"/>
<keyword evidence="2 6" id="KW-0349">Heme</keyword>
<evidence type="ECO:0000256" key="1">
    <source>
        <dbReference type="ARBA" id="ARBA00022448"/>
    </source>
</evidence>